<keyword evidence="1" id="KW-1133">Transmembrane helix</keyword>
<dbReference type="KEGG" id="ffu:CLAFUR5_04958"/>
<reference evidence="2" key="2">
    <citation type="journal article" date="2022" name="Microb. Genom.">
        <title>A chromosome-scale genome assembly of the tomato pathogen Cladosporium fulvum reveals a compartmentalized genome architecture and the presence of a dispensable chromosome.</title>
        <authorList>
            <person name="Zaccaron A.Z."/>
            <person name="Chen L.H."/>
            <person name="Samaras A."/>
            <person name="Stergiopoulos I."/>
        </authorList>
    </citation>
    <scope>NUCLEOTIDE SEQUENCE</scope>
    <source>
        <strain evidence="2">Race5_Kim</strain>
    </source>
</reference>
<dbReference type="GeneID" id="71984836"/>
<dbReference type="Gene3D" id="3.40.50.300">
    <property type="entry name" value="P-loop containing nucleotide triphosphate hydrolases"/>
    <property type="match status" value="1"/>
</dbReference>
<keyword evidence="3" id="KW-1185">Reference proteome</keyword>
<evidence type="ECO:0000256" key="1">
    <source>
        <dbReference type="SAM" id="Phobius"/>
    </source>
</evidence>
<dbReference type="OrthoDB" id="408152at2759"/>
<dbReference type="EMBL" id="CP090166">
    <property type="protein sequence ID" value="UJO16567.1"/>
    <property type="molecule type" value="Genomic_DNA"/>
</dbReference>
<feature type="transmembrane region" description="Helical" evidence="1">
    <location>
        <begin position="260"/>
        <end position="283"/>
    </location>
</feature>
<dbReference type="Pfam" id="PF17784">
    <property type="entry name" value="Sulfotransfer_4"/>
    <property type="match status" value="1"/>
</dbReference>
<dbReference type="RefSeq" id="XP_047760933.1">
    <property type="nucleotide sequence ID" value="XM_047904106.1"/>
</dbReference>
<dbReference type="Proteomes" id="UP000756132">
    <property type="component" value="Chromosome 4"/>
</dbReference>
<keyword evidence="1" id="KW-0472">Membrane</keyword>
<dbReference type="PANTHER" id="PTHR36978">
    <property type="entry name" value="P-LOOP CONTAINING NUCLEOTIDE TRIPHOSPHATE HYDROLASE"/>
    <property type="match status" value="1"/>
</dbReference>
<evidence type="ECO:0000313" key="3">
    <source>
        <dbReference type="Proteomes" id="UP000756132"/>
    </source>
</evidence>
<organism evidence="2 3">
    <name type="scientific">Passalora fulva</name>
    <name type="common">Tomato leaf mold</name>
    <name type="synonym">Cladosporium fulvum</name>
    <dbReference type="NCBI Taxonomy" id="5499"/>
    <lineage>
        <taxon>Eukaryota</taxon>
        <taxon>Fungi</taxon>
        <taxon>Dikarya</taxon>
        <taxon>Ascomycota</taxon>
        <taxon>Pezizomycotina</taxon>
        <taxon>Dothideomycetes</taxon>
        <taxon>Dothideomycetidae</taxon>
        <taxon>Mycosphaerellales</taxon>
        <taxon>Mycosphaerellaceae</taxon>
        <taxon>Fulvia</taxon>
    </lineage>
</organism>
<evidence type="ECO:0000313" key="2">
    <source>
        <dbReference type="EMBL" id="UJO16567.1"/>
    </source>
</evidence>
<dbReference type="InterPro" id="IPR040632">
    <property type="entry name" value="Sulfotransfer_4"/>
</dbReference>
<protein>
    <recommendedName>
        <fullName evidence="4">P-loop containing nucleoside triphosphate hydrolase protein</fullName>
    </recommendedName>
</protein>
<name>A0A9Q8LFM1_PASFU</name>
<dbReference type="PANTHER" id="PTHR36978:SF4">
    <property type="entry name" value="P-LOOP CONTAINING NUCLEOSIDE TRIPHOSPHATE HYDROLASE PROTEIN"/>
    <property type="match status" value="1"/>
</dbReference>
<accession>A0A9Q8LFM1</accession>
<keyword evidence="1" id="KW-0812">Transmembrane</keyword>
<evidence type="ECO:0008006" key="4">
    <source>
        <dbReference type="Google" id="ProtNLM"/>
    </source>
</evidence>
<proteinExistence type="predicted"/>
<gene>
    <name evidence="2" type="ORF">CLAFUR5_04958</name>
</gene>
<dbReference type="AlphaFoldDB" id="A0A9Q8LFM1"/>
<reference evidence="2" key="1">
    <citation type="submission" date="2021-12" db="EMBL/GenBank/DDBJ databases">
        <authorList>
            <person name="Zaccaron A."/>
            <person name="Stergiopoulos I."/>
        </authorList>
    </citation>
    <scope>NUCLEOTIDE SEQUENCE</scope>
    <source>
        <strain evidence="2">Race5_Kim</strain>
    </source>
</reference>
<dbReference type="SUPFAM" id="SSF52540">
    <property type="entry name" value="P-loop containing nucleoside triphosphate hydrolases"/>
    <property type="match status" value="1"/>
</dbReference>
<dbReference type="InterPro" id="IPR027417">
    <property type="entry name" value="P-loop_NTPase"/>
</dbReference>
<sequence>MDGHTAIEQQWQQRINNIDRRHRQRVVPMRVLVLGLSRTGTNSLRNALRQLGYSSTYHGYAAALENPRDCEMWLAALRAKFKGTGTLFGREEFDRLLGHCQAVTDIPAVCFAKELIEAYPDAKVILSNRNVDEWHKSVMCNLVTPTYSFSSALLARAAWASRSTSRWSRPVAILIFEKFFKGFAVKGKDVYRSHYQAVRSLVPKERLLEYNIKDGWEPLCKFLEQEVPRCSFPNGNEGEATQKLIRELKTREVKLAGGKLAILLAMLLVVYCSWCVACGRYPAVLG</sequence>